<feature type="domain" description="Disease resistance R13L4/SHOC-2-like LRR" evidence="3">
    <location>
        <begin position="418"/>
        <end position="573"/>
    </location>
</feature>
<gene>
    <name evidence="4" type="ORF">Acr_10g0006700</name>
</gene>
<dbReference type="PANTHER" id="PTHR23155">
    <property type="entry name" value="DISEASE RESISTANCE PROTEIN RP"/>
    <property type="match status" value="1"/>
</dbReference>
<dbReference type="Proteomes" id="UP000585474">
    <property type="component" value="Unassembled WGS sequence"/>
</dbReference>
<evidence type="ECO:0000256" key="1">
    <source>
        <dbReference type="ARBA" id="ARBA00022737"/>
    </source>
</evidence>
<dbReference type="Pfam" id="PF23598">
    <property type="entry name" value="LRR_14"/>
    <property type="match status" value="1"/>
</dbReference>
<dbReference type="InterPro" id="IPR055414">
    <property type="entry name" value="LRR_R13L4/SHOC2-like"/>
</dbReference>
<feature type="compositionally biased region" description="Polar residues" evidence="2">
    <location>
        <begin position="66"/>
        <end position="77"/>
    </location>
</feature>
<keyword evidence="1" id="KW-0677">Repeat</keyword>
<dbReference type="PANTHER" id="PTHR23155:SF1076">
    <property type="entry name" value="LEUCINE-RICH REPEAT (LRR) FAMILY PROTEIN-RELATED"/>
    <property type="match status" value="1"/>
</dbReference>
<feature type="compositionally biased region" description="Low complexity" evidence="2">
    <location>
        <begin position="95"/>
        <end position="114"/>
    </location>
</feature>
<dbReference type="AlphaFoldDB" id="A0A7J0F9D8"/>
<name>A0A7J0F9D8_9ERIC</name>
<keyword evidence="5" id="KW-1185">Reference proteome</keyword>
<dbReference type="InterPro" id="IPR044974">
    <property type="entry name" value="Disease_R_plants"/>
</dbReference>
<feature type="compositionally biased region" description="Basic residues" evidence="2">
    <location>
        <begin position="120"/>
        <end position="133"/>
    </location>
</feature>
<proteinExistence type="predicted"/>
<dbReference type="SUPFAM" id="SSF52058">
    <property type="entry name" value="L domain-like"/>
    <property type="match status" value="1"/>
</dbReference>
<evidence type="ECO:0000256" key="2">
    <source>
        <dbReference type="SAM" id="MobiDB-lite"/>
    </source>
</evidence>
<feature type="compositionally biased region" description="Polar residues" evidence="2">
    <location>
        <begin position="83"/>
        <end position="94"/>
    </location>
</feature>
<protein>
    <recommendedName>
        <fullName evidence="3">Disease resistance R13L4/SHOC-2-like LRR domain-containing protein</fullName>
    </recommendedName>
</protein>
<dbReference type="GO" id="GO:0098542">
    <property type="term" value="P:defense response to other organism"/>
    <property type="evidence" value="ECO:0007669"/>
    <property type="project" value="TreeGrafter"/>
</dbReference>
<dbReference type="Gene3D" id="3.80.10.10">
    <property type="entry name" value="Ribonuclease Inhibitor"/>
    <property type="match status" value="1"/>
</dbReference>
<dbReference type="EMBL" id="BJWL01000010">
    <property type="protein sequence ID" value="GFY95285.1"/>
    <property type="molecule type" value="Genomic_DNA"/>
</dbReference>
<feature type="region of interest" description="Disordered" evidence="2">
    <location>
        <begin position="1"/>
        <end position="149"/>
    </location>
</feature>
<evidence type="ECO:0000259" key="3">
    <source>
        <dbReference type="Pfam" id="PF23598"/>
    </source>
</evidence>
<feature type="compositionally biased region" description="Polar residues" evidence="2">
    <location>
        <begin position="16"/>
        <end position="30"/>
    </location>
</feature>
<sequence>MSIPGATSPPSSSSPDTHNLSVLQTVSITEAISPPSSSSPDIHNPSVLQTMSMPEATSPPSSPSPDTHNPSVLQTMSIPEATSLPSSSSPDTHNPSVKYSSPSKSKAKFSIPSSVAQSFKSKRIISKSKPLKHHHDDASSSSATIINENEDNDNRSHALCKMIREDLIFMKETIAEVKKYVDHMDVQVNEAYVKFEKLQSRESSESELDECKKAIKELKSKIPSHLRTYSADSNPHRISWHDIKKSNDEMMYIDPTFEDTMEHDHLWKAFFDLGRHLRTCLLFFLLFPANAVIRRRVIIYLCIADGHISDENTANMTLDVLTERGFIKSVYQEFRLGPDSCTMSLSVRSTLAEIAEREGFYGYKHHLINVGEAIIDSALYEKKKKNLTTLYLGRWQSSTTHTILKLQTTIVSIGQIISCHNLEEIPHAIGSLMWLTHLDMSGCYFLEYIPKSLGNLTRLQVLKGFFIGDSKEKKLSCTLDDLSRLQDLRKLNIYTSAKDFPTDKHLNALQKFRALRKLTISWGGCSPQGENVTDRPKTYVALPSTLQKLELQCFRWKSTPSWLRLANIEKLYIIGGKLRDLGQLQKVNGEDGWTVEILSLKYLDELEMDWTGLRILFPKLIFLHKVECPKLTDFECDRNGVWINMKATNQGHLEKIKG</sequence>
<dbReference type="OrthoDB" id="1934998at2759"/>
<evidence type="ECO:0000313" key="4">
    <source>
        <dbReference type="EMBL" id="GFY95285.1"/>
    </source>
</evidence>
<comment type="caution">
    <text evidence="4">The sequence shown here is derived from an EMBL/GenBank/DDBJ whole genome shotgun (WGS) entry which is preliminary data.</text>
</comment>
<accession>A0A7J0F9D8</accession>
<evidence type="ECO:0000313" key="5">
    <source>
        <dbReference type="Proteomes" id="UP000585474"/>
    </source>
</evidence>
<organism evidence="4 5">
    <name type="scientific">Actinidia rufa</name>
    <dbReference type="NCBI Taxonomy" id="165716"/>
    <lineage>
        <taxon>Eukaryota</taxon>
        <taxon>Viridiplantae</taxon>
        <taxon>Streptophyta</taxon>
        <taxon>Embryophyta</taxon>
        <taxon>Tracheophyta</taxon>
        <taxon>Spermatophyta</taxon>
        <taxon>Magnoliopsida</taxon>
        <taxon>eudicotyledons</taxon>
        <taxon>Gunneridae</taxon>
        <taxon>Pentapetalae</taxon>
        <taxon>asterids</taxon>
        <taxon>Ericales</taxon>
        <taxon>Actinidiaceae</taxon>
        <taxon>Actinidia</taxon>
    </lineage>
</organism>
<reference evidence="4 5" key="1">
    <citation type="submission" date="2019-07" db="EMBL/GenBank/DDBJ databases">
        <title>De Novo Assembly of kiwifruit Actinidia rufa.</title>
        <authorList>
            <person name="Sugita-Konishi S."/>
            <person name="Sato K."/>
            <person name="Mori E."/>
            <person name="Abe Y."/>
            <person name="Kisaki G."/>
            <person name="Hamano K."/>
            <person name="Suezawa K."/>
            <person name="Otani M."/>
            <person name="Fukuda T."/>
            <person name="Manabe T."/>
            <person name="Gomi K."/>
            <person name="Tabuchi M."/>
            <person name="Akimitsu K."/>
            <person name="Kataoka I."/>
        </authorList>
    </citation>
    <scope>NUCLEOTIDE SEQUENCE [LARGE SCALE GENOMIC DNA]</scope>
    <source>
        <strain evidence="5">cv. Fuchu</strain>
    </source>
</reference>
<dbReference type="InterPro" id="IPR032675">
    <property type="entry name" value="LRR_dom_sf"/>
</dbReference>